<dbReference type="AlphaFoldDB" id="A0A3N0ATG0"/>
<dbReference type="RefSeq" id="WP_117284363.1">
    <property type="nucleotide sequence ID" value="NZ_JAMTCE010000006.1"/>
</dbReference>
<evidence type="ECO:0000313" key="3">
    <source>
        <dbReference type="Proteomes" id="UP000278327"/>
    </source>
</evidence>
<sequence>MEGEMCLVERDGAAFYAPMEQASAWSEQGYAVYEMRQVPLNDAARADSRETAPARGMGRRPKAPEAKEIA</sequence>
<dbReference type="EMBL" id="QICA01000009">
    <property type="protein sequence ID" value="RNL37890.1"/>
    <property type="molecule type" value="Genomic_DNA"/>
</dbReference>
<comment type="caution">
    <text evidence="2">The sequence shown here is derived from an EMBL/GenBank/DDBJ whole genome shotgun (WGS) entry which is preliminary data.</text>
</comment>
<evidence type="ECO:0000256" key="1">
    <source>
        <dbReference type="SAM" id="MobiDB-lite"/>
    </source>
</evidence>
<feature type="region of interest" description="Disordered" evidence="1">
    <location>
        <begin position="42"/>
        <end position="70"/>
    </location>
</feature>
<accession>A0A3N0ATG0</accession>
<name>A0A3N0ATG0_9ACTN</name>
<organism evidence="2 3">
    <name type="scientific">Adlercreutzia equolifaciens subsp. celatus DSM 18785</name>
    <dbReference type="NCBI Taxonomy" id="1121021"/>
    <lineage>
        <taxon>Bacteria</taxon>
        <taxon>Bacillati</taxon>
        <taxon>Actinomycetota</taxon>
        <taxon>Coriobacteriia</taxon>
        <taxon>Eggerthellales</taxon>
        <taxon>Eggerthellaceae</taxon>
        <taxon>Adlercreutzia</taxon>
    </lineage>
</organism>
<reference evidence="2 3" key="1">
    <citation type="journal article" date="2019" name="Microbiol. Resour. Announc.">
        <title>Draft Genome Sequences of Type Strains of Gordonibacter faecihominis, Paraeggerthella hongkongensis, Parvibacter caecicola,Slackia equolifaciens, Slackia faecicanis, and Slackia isoflavoniconvertens.</title>
        <authorList>
            <person name="Danylec N."/>
            <person name="Stoll D.A."/>
            <person name="Dotsch A."/>
            <person name="Huch M."/>
        </authorList>
    </citation>
    <scope>NUCLEOTIDE SEQUENCE [LARGE SCALE GENOMIC DNA]</scope>
    <source>
        <strain evidence="2 3">DSM 18785</strain>
    </source>
</reference>
<protein>
    <submittedName>
        <fullName evidence="2">Uncharacterized protein</fullName>
    </submittedName>
</protein>
<dbReference type="Proteomes" id="UP000278327">
    <property type="component" value="Unassembled WGS sequence"/>
</dbReference>
<evidence type="ECO:0000313" key="2">
    <source>
        <dbReference type="EMBL" id="RNL37890.1"/>
    </source>
</evidence>
<proteinExistence type="predicted"/>
<gene>
    <name evidence="2" type="ORF">DMP10_06405</name>
</gene>
<keyword evidence="3" id="KW-1185">Reference proteome</keyword>